<dbReference type="AlphaFoldDB" id="L1K0H2"/>
<reference evidence="4" key="2">
    <citation type="submission" date="2012-11" db="EMBL/GenBank/DDBJ databases">
        <authorList>
            <person name="Kuo A."/>
            <person name="Curtis B.A."/>
            <person name="Tanifuji G."/>
            <person name="Burki F."/>
            <person name="Gruber A."/>
            <person name="Irimia M."/>
            <person name="Maruyama S."/>
            <person name="Arias M.C."/>
            <person name="Ball S.G."/>
            <person name="Gile G.H."/>
            <person name="Hirakawa Y."/>
            <person name="Hopkins J.F."/>
            <person name="Rensing S.A."/>
            <person name="Schmutz J."/>
            <person name="Symeonidi A."/>
            <person name="Elias M."/>
            <person name="Eveleigh R.J."/>
            <person name="Herman E.K."/>
            <person name="Klute M.J."/>
            <person name="Nakayama T."/>
            <person name="Obornik M."/>
            <person name="Reyes-Prieto A."/>
            <person name="Armbrust E.V."/>
            <person name="Aves S.J."/>
            <person name="Beiko R.G."/>
            <person name="Coutinho P."/>
            <person name="Dacks J.B."/>
            <person name="Durnford D.G."/>
            <person name="Fast N.M."/>
            <person name="Green B.R."/>
            <person name="Grisdale C."/>
            <person name="Hempe F."/>
            <person name="Henrissat B."/>
            <person name="Hoppner M.P."/>
            <person name="Ishida K.-I."/>
            <person name="Kim E."/>
            <person name="Koreny L."/>
            <person name="Kroth P.G."/>
            <person name="Liu Y."/>
            <person name="Malik S.-B."/>
            <person name="Maier U.G."/>
            <person name="McRose D."/>
            <person name="Mock T."/>
            <person name="Neilson J.A."/>
            <person name="Onodera N.T."/>
            <person name="Poole A.M."/>
            <person name="Pritham E.J."/>
            <person name="Richards T.A."/>
            <person name="Rocap G."/>
            <person name="Roy S.W."/>
            <person name="Sarai C."/>
            <person name="Schaack S."/>
            <person name="Shirato S."/>
            <person name="Slamovits C.H."/>
            <person name="Spencer D.F."/>
            <person name="Suzuki S."/>
            <person name="Worden A.Z."/>
            <person name="Zauner S."/>
            <person name="Barry K."/>
            <person name="Bell C."/>
            <person name="Bharti A.K."/>
            <person name="Crow J.A."/>
            <person name="Grimwood J."/>
            <person name="Kramer R."/>
            <person name="Lindquist E."/>
            <person name="Lucas S."/>
            <person name="Salamov A."/>
            <person name="McFadden G.I."/>
            <person name="Lane C.E."/>
            <person name="Keeling P.J."/>
            <person name="Gray M.W."/>
            <person name="Grigoriev I.V."/>
            <person name="Archibald J.M."/>
        </authorList>
    </citation>
    <scope>NUCLEOTIDE SEQUENCE</scope>
    <source>
        <strain evidence="4">CCMP2712</strain>
    </source>
</reference>
<evidence type="ECO:0000256" key="1">
    <source>
        <dbReference type="SAM" id="Phobius"/>
    </source>
</evidence>
<dbReference type="EMBL" id="JH992969">
    <property type="protein sequence ID" value="EKX53858.1"/>
    <property type="molecule type" value="Genomic_DNA"/>
</dbReference>
<evidence type="ECO:0008006" key="5">
    <source>
        <dbReference type="Google" id="ProtNLM"/>
    </source>
</evidence>
<dbReference type="OrthoDB" id="300855at2759"/>
<protein>
    <recommendedName>
        <fullName evidence="5">Ion transport domain-containing protein</fullName>
    </recommendedName>
</protein>
<dbReference type="Proteomes" id="UP000011087">
    <property type="component" value="Unassembled WGS sequence"/>
</dbReference>
<keyword evidence="1" id="KW-0472">Membrane</keyword>
<name>L1K0H2_GUITC</name>
<dbReference type="EnsemblProtists" id="EKX53858">
    <property type="protein sequence ID" value="EKX53858"/>
    <property type="gene ID" value="GUITHDRAFT_150318"/>
</dbReference>
<reference evidence="3" key="3">
    <citation type="submission" date="2015-06" db="UniProtKB">
        <authorList>
            <consortium name="EnsemblProtists"/>
        </authorList>
    </citation>
    <scope>IDENTIFICATION</scope>
</reference>
<dbReference type="PANTHER" id="PTHR13715:SF99">
    <property type="entry name" value="INOSITOL 1,4,5-TRISPHOSPHATE RECEPTOR-LIKE PROTEIN A"/>
    <property type="match status" value="1"/>
</dbReference>
<dbReference type="KEGG" id="gtt:GUITHDRAFT_150318"/>
<dbReference type="HOGENOM" id="CLU_1386510_0_0_1"/>
<sequence>MRGDGVRDVTTSPTFPTNIVDAFSYPSYFLLRLLWDLLYQWLFIYVLLAIITGIVIDAFSGLRDERETAENDLKSTCFICNLERFRIDQNGSGFEKHIRQEHNPRWYLFFLIYIKSKQPSYLTGQEKFVYNQVWPAKGPLHFDWLPRERTFHLSGGDEGDDTLSKIESRMDSFEAKLAGCMEILKEIQESLQNENKD</sequence>
<dbReference type="OMA" id="CFICEIG"/>
<keyword evidence="4" id="KW-1185">Reference proteome</keyword>
<dbReference type="InterPro" id="IPR015925">
    <property type="entry name" value="Ryanodine_IP3_receptor"/>
</dbReference>
<dbReference type="PaxDb" id="55529-EKX53858"/>
<reference evidence="2 4" key="1">
    <citation type="journal article" date="2012" name="Nature">
        <title>Algal genomes reveal evolutionary mosaicism and the fate of nucleomorphs.</title>
        <authorList>
            <consortium name="DOE Joint Genome Institute"/>
            <person name="Curtis B.A."/>
            <person name="Tanifuji G."/>
            <person name="Burki F."/>
            <person name="Gruber A."/>
            <person name="Irimia M."/>
            <person name="Maruyama S."/>
            <person name="Arias M.C."/>
            <person name="Ball S.G."/>
            <person name="Gile G.H."/>
            <person name="Hirakawa Y."/>
            <person name="Hopkins J.F."/>
            <person name="Kuo A."/>
            <person name="Rensing S.A."/>
            <person name="Schmutz J."/>
            <person name="Symeonidi A."/>
            <person name="Elias M."/>
            <person name="Eveleigh R.J."/>
            <person name="Herman E.K."/>
            <person name="Klute M.J."/>
            <person name="Nakayama T."/>
            <person name="Obornik M."/>
            <person name="Reyes-Prieto A."/>
            <person name="Armbrust E.V."/>
            <person name="Aves S.J."/>
            <person name="Beiko R.G."/>
            <person name="Coutinho P."/>
            <person name="Dacks J.B."/>
            <person name="Durnford D.G."/>
            <person name="Fast N.M."/>
            <person name="Green B.R."/>
            <person name="Grisdale C.J."/>
            <person name="Hempel F."/>
            <person name="Henrissat B."/>
            <person name="Hoppner M.P."/>
            <person name="Ishida K."/>
            <person name="Kim E."/>
            <person name="Koreny L."/>
            <person name="Kroth P.G."/>
            <person name="Liu Y."/>
            <person name="Malik S.B."/>
            <person name="Maier U.G."/>
            <person name="McRose D."/>
            <person name="Mock T."/>
            <person name="Neilson J.A."/>
            <person name="Onodera N.T."/>
            <person name="Poole A.M."/>
            <person name="Pritham E.J."/>
            <person name="Richards T.A."/>
            <person name="Rocap G."/>
            <person name="Roy S.W."/>
            <person name="Sarai C."/>
            <person name="Schaack S."/>
            <person name="Shirato S."/>
            <person name="Slamovits C.H."/>
            <person name="Spencer D.F."/>
            <person name="Suzuki S."/>
            <person name="Worden A.Z."/>
            <person name="Zauner S."/>
            <person name="Barry K."/>
            <person name="Bell C."/>
            <person name="Bharti A.K."/>
            <person name="Crow J.A."/>
            <person name="Grimwood J."/>
            <person name="Kramer R."/>
            <person name="Lindquist E."/>
            <person name="Lucas S."/>
            <person name="Salamov A."/>
            <person name="McFadden G.I."/>
            <person name="Lane C.E."/>
            <person name="Keeling P.J."/>
            <person name="Gray M.W."/>
            <person name="Grigoriev I.V."/>
            <person name="Archibald J.M."/>
        </authorList>
    </citation>
    <scope>NUCLEOTIDE SEQUENCE</scope>
    <source>
        <strain evidence="2 4">CCMP2712</strain>
    </source>
</reference>
<dbReference type="PANTHER" id="PTHR13715">
    <property type="entry name" value="RYANODINE RECEPTOR AND IP3 RECEPTOR"/>
    <property type="match status" value="1"/>
</dbReference>
<evidence type="ECO:0000313" key="3">
    <source>
        <dbReference type="EnsemblProtists" id="EKX53858"/>
    </source>
</evidence>
<keyword evidence="1" id="KW-0812">Transmembrane</keyword>
<evidence type="ECO:0000313" key="4">
    <source>
        <dbReference type="Proteomes" id="UP000011087"/>
    </source>
</evidence>
<proteinExistence type="predicted"/>
<dbReference type="GeneID" id="17310328"/>
<organism evidence="2">
    <name type="scientific">Guillardia theta (strain CCMP2712)</name>
    <name type="common">Cryptophyte</name>
    <dbReference type="NCBI Taxonomy" id="905079"/>
    <lineage>
        <taxon>Eukaryota</taxon>
        <taxon>Cryptophyceae</taxon>
        <taxon>Pyrenomonadales</taxon>
        <taxon>Geminigeraceae</taxon>
        <taxon>Guillardia</taxon>
    </lineage>
</organism>
<dbReference type="eggNOG" id="KOG3533">
    <property type="taxonomic scope" value="Eukaryota"/>
</dbReference>
<dbReference type="GO" id="GO:0006816">
    <property type="term" value="P:calcium ion transport"/>
    <property type="evidence" value="ECO:0007669"/>
    <property type="project" value="InterPro"/>
</dbReference>
<accession>L1K0H2</accession>
<feature type="transmembrane region" description="Helical" evidence="1">
    <location>
        <begin position="38"/>
        <end position="59"/>
    </location>
</feature>
<dbReference type="STRING" id="905079.L1K0H2"/>
<dbReference type="RefSeq" id="XP_005840838.1">
    <property type="nucleotide sequence ID" value="XM_005840781.1"/>
</dbReference>
<keyword evidence="1" id="KW-1133">Transmembrane helix</keyword>
<gene>
    <name evidence="2" type="ORF">GUITHDRAFT_150318</name>
</gene>
<evidence type="ECO:0000313" key="2">
    <source>
        <dbReference type="EMBL" id="EKX53858.1"/>
    </source>
</evidence>